<comment type="catalytic activity">
    <reaction evidence="19">
        <text>L-threonyl-[protein] + ATP = O-phospho-L-threonyl-[protein] + ADP + H(+)</text>
        <dbReference type="Rhea" id="RHEA:46608"/>
        <dbReference type="Rhea" id="RHEA-COMP:11060"/>
        <dbReference type="Rhea" id="RHEA-COMP:11605"/>
        <dbReference type="ChEBI" id="CHEBI:15378"/>
        <dbReference type="ChEBI" id="CHEBI:30013"/>
        <dbReference type="ChEBI" id="CHEBI:30616"/>
        <dbReference type="ChEBI" id="CHEBI:61977"/>
        <dbReference type="ChEBI" id="CHEBI:456216"/>
        <dbReference type="EC" id="2.7.11.1"/>
    </reaction>
</comment>
<evidence type="ECO:0000256" key="18">
    <source>
        <dbReference type="ARBA" id="ARBA00023180"/>
    </source>
</evidence>
<dbReference type="GO" id="GO:0004674">
    <property type="term" value="F:protein serine/threonine kinase activity"/>
    <property type="evidence" value="ECO:0007669"/>
    <property type="project" value="UniProtKB-KW"/>
</dbReference>
<dbReference type="InterPro" id="IPR050647">
    <property type="entry name" value="Plant_LRR-RLKs"/>
</dbReference>
<dbReference type="InterPro" id="IPR013210">
    <property type="entry name" value="LRR_N_plant-typ"/>
</dbReference>
<dbReference type="Pfam" id="PF00560">
    <property type="entry name" value="LRR_1"/>
    <property type="match status" value="2"/>
</dbReference>
<comment type="similarity">
    <text evidence="2">Belongs to the protein kinase superfamily. Ser/Thr protein kinase family.</text>
</comment>
<dbReference type="RefSeq" id="XP_039137233.1">
    <property type="nucleotide sequence ID" value="XM_039281299.1"/>
</dbReference>
<dbReference type="PROSITE" id="PS50011">
    <property type="entry name" value="PROTEIN_KINASE_DOM"/>
    <property type="match status" value="1"/>
</dbReference>
<evidence type="ECO:0000256" key="16">
    <source>
        <dbReference type="ARBA" id="ARBA00023136"/>
    </source>
</evidence>
<evidence type="ECO:0000256" key="13">
    <source>
        <dbReference type="ARBA" id="ARBA00022777"/>
    </source>
</evidence>
<evidence type="ECO:0000256" key="12">
    <source>
        <dbReference type="ARBA" id="ARBA00022741"/>
    </source>
</evidence>
<dbReference type="Proteomes" id="UP001515500">
    <property type="component" value="Chromosome 13"/>
</dbReference>
<evidence type="ECO:0000313" key="26">
    <source>
        <dbReference type="RefSeq" id="XP_039137233.1"/>
    </source>
</evidence>
<dbReference type="GO" id="GO:0005524">
    <property type="term" value="F:ATP binding"/>
    <property type="evidence" value="ECO:0007669"/>
    <property type="project" value="UniProtKB-UniRule"/>
</dbReference>
<dbReference type="Pfam" id="PF08263">
    <property type="entry name" value="LRRNT_2"/>
    <property type="match status" value="1"/>
</dbReference>
<dbReference type="GO" id="GO:0005886">
    <property type="term" value="C:plasma membrane"/>
    <property type="evidence" value="ECO:0007669"/>
    <property type="project" value="UniProtKB-SubCell"/>
</dbReference>
<keyword evidence="12 21" id="KW-0547">Nucleotide-binding</keyword>
<evidence type="ECO:0000256" key="15">
    <source>
        <dbReference type="ARBA" id="ARBA00022989"/>
    </source>
</evidence>
<dbReference type="SMART" id="SM00369">
    <property type="entry name" value="LRR_TYP"/>
    <property type="match status" value="6"/>
</dbReference>
<evidence type="ECO:0000256" key="22">
    <source>
        <dbReference type="SAM" id="Phobius"/>
    </source>
</evidence>
<feature type="signal peptide" evidence="23">
    <location>
        <begin position="1"/>
        <end position="22"/>
    </location>
</feature>
<dbReference type="InterPro" id="IPR000719">
    <property type="entry name" value="Prot_kinase_dom"/>
</dbReference>
<dbReference type="InterPro" id="IPR003591">
    <property type="entry name" value="Leu-rich_rpt_typical-subtyp"/>
</dbReference>
<dbReference type="Gene3D" id="3.30.200.20">
    <property type="entry name" value="Phosphorylase Kinase, domain 1"/>
    <property type="match status" value="1"/>
</dbReference>
<feature type="binding site" evidence="21">
    <location>
        <position position="720"/>
    </location>
    <ligand>
        <name>ATP</name>
        <dbReference type="ChEBI" id="CHEBI:30616"/>
    </ligand>
</feature>
<keyword evidence="8" id="KW-0808">Transferase</keyword>
<dbReference type="Gene3D" id="3.80.10.10">
    <property type="entry name" value="Ribonuclease Inhibitor"/>
    <property type="match status" value="3"/>
</dbReference>
<evidence type="ECO:0000256" key="19">
    <source>
        <dbReference type="ARBA" id="ARBA00047899"/>
    </source>
</evidence>
<dbReference type="PROSITE" id="PS00108">
    <property type="entry name" value="PROTEIN_KINASE_ST"/>
    <property type="match status" value="1"/>
</dbReference>
<keyword evidence="6" id="KW-0597">Phosphoprotein</keyword>
<feature type="chain" id="PRO_5044262313" description="non-specific serine/threonine protein kinase" evidence="23">
    <location>
        <begin position="23"/>
        <end position="985"/>
    </location>
</feature>
<evidence type="ECO:0000313" key="25">
    <source>
        <dbReference type="Proteomes" id="UP001515500"/>
    </source>
</evidence>
<dbReference type="GeneID" id="120274766"/>
<dbReference type="InterPro" id="IPR001611">
    <property type="entry name" value="Leu-rich_rpt"/>
</dbReference>
<dbReference type="FunFam" id="3.80.10.10:FF:000095">
    <property type="entry name" value="LRR receptor-like serine/threonine-protein kinase GSO1"/>
    <property type="match status" value="1"/>
</dbReference>
<evidence type="ECO:0000256" key="20">
    <source>
        <dbReference type="ARBA" id="ARBA00048679"/>
    </source>
</evidence>
<feature type="domain" description="Protein kinase" evidence="24">
    <location>
        <begin position="692"/>
        <end position="977"/>
    </location>
</feature>
<keyword evidence="14 21" id="KW-0067">ATP-binding</keyword>
<keyword evidence="5" id="KW-0723">Serine/threonine-protein kinase</keyword>
<dbReference type="PROSITE" id="PS00107">
    <property type="entry name" value="PROTEIN_KINASE_ATP"/>
    <property type="match status" value="1"/>
</dbReference>
<dbReference type="Gene3D" id="1.10.510.10">
    <property type="entry name" value="Transferase(Phosphotransferase) domain 1"/>
    <property type="match status" value="1"/>
</dbReference>
<protein>
    <recommendedName>
        <fullName evidence="3">non-specific serine/threonine protein kinase</fullName>
        <ecNumber evidence="3">2.7.11.1</ecNumber>
    </recommendedName>
</protein>
<evidence type="ECO:0000256" key="6">
    <source>
        <dbReference type="ARBA" id="ARBA00022553"/>
    </source>
</evidence>
<dbReference type="PANTHER" id="PTHR48056">
    <property type="entry name" value="LRR RECEPTOR-LIKE SERINE/THREONINE-PROTEIN KINASE-RELATED"/>
    <property type="match status" value="1"/>
</dbReference>
<dbReference type="PANTHER" id="PTHR48056:SF35">
    <property type="entry name" value="LRR RECEPTOR-LIKE SERINE_THREONINE-PROTEIN KINASE HSL2"/>
    <property type="match status" value="1"/>
</dbReference>
<reference evidence="26" key="1">
    <citation type="submission" date="2025-08" db="UniProtKB">
        <authorList>
            <consortium name="RefSeq"/>
        </authorList>
    </citation>
    <scope>IDENTIFICATION</scope>
</reference>
<evidence type="ECO:0000256" key="4">
    <source>
        <dbReference type="ARBA" id="ARBA00022475"/>
    </source>
</evidence>
<keyword evidence="15 22" id="KW-1133">Transmembrane helix</keyword>
<keyword evidence="10 23" id="KW-0732">Signal</keyword>
<dbReference type="GO" id="GO:0033612">
    <property type="term" value="F:receptor serine/threonine kinase binding"/>
    <property type="evidence" value="ECO:0007669"/>
    <property type="project" value="TreeGrafter"/>
</dbReference>
<proteinExistence type="inferred from homology"/>
<evidence type="ECO:0000256" key="7">
    <source>
        <dbReference type="ARBA" id="ARBA00022614"/>
    </source>
</evidence>
<comment type="subcellular location">
    <subcellularLocation>
        <location evidence="1">Cell membrane</location>
        <topology evidence="1">Single-pass membrane protein</topology>
    </subcellularLocation>
</comment>
<dbReference type="SUPFAM" id="SSF52047">
    <property type="entry name" value="RNI-like"/>
    <property type="match status" value="2"/>
</dbReference>
<dbReference type="CDD" id="cd14066">
    <property type="entry name" value="STKc_IRAK"/>
    <property type="match status" value="1"/>
</dbReference>
<keyword evidence="7" id="KW-0433">Leucine-rich repeat</keyword>
<dbReference type="SUPFAM" id="SSF56112">
    <property type="entry name" value="Protein kinase-like (PK-like)"/>
    <property type="match status" value="1"/>
</dbReference>
<feature type="transmembrane region" description="Helical" evidence="22">
    <location>
        <begin position="635"/>
        <end position="656"/>
    </location>
</feature>
<dbReference type="AlphaFoldDB" id="A0AB40CDQ1"/>
<keyword evidence="25" id="KW-1185">Reference proteome</keyword>
<evidence type="ECO:0000256" key="21">
    <source>
        <dbReference type="PROSITE-ProRule" id="PRU10141"/>
    </source>
</evidence>
<dbReference type="InterPro" id="IPR017441">
    <property type="entry name" value="Protein_kinase_ATP_BS"/>
</dbReference>
<evidence type="ECO:0000256" key="9">
    <source>
        <dbReference type="ARBA" id="ARBA00022692"/>
    </source>
</evidence>
<dbReference type="EC" id="2.7.11.1" evidence="3"/>
<keyword evidence="13" id="KW-0418">Kinase</keyword>
<accession>A0AB40CDQ1</accession>
<evidence type="ECO:0000256" key="5">
    <source>
        <dbReference type="ARBA" id="ARBA00022527"/>
    </source>
</evidence>
<evidence type="ECO:0000256" key="2">
    <source>
        <dbReference type="ARBA" id="ARBA00008684"/>
    </source>
</evidence>
<dbReference type="SMART" id="SM00220">
    <property type="entry name" value="S_TKc"/>
    <property type="match status" value="1"/>
</dbReference>
<evidence type="ECO:0000256" key="11">
    <source>
        <dbReference type="ARBA" id="ARBA00022737"/>
    </source>
</evidence>
<dbReference type="InterPro" id="IPR032675">
    <property type="entry name" value="LRR_dom_sf"/>
</dbReference>
<evidence type="ECO:0000256" key="3">
    <source>
        <dbReference type="ARBA" id="ARBA00012513"/>
    </source>
</evidence>
<evidence type="ECO:0000256" key="14">
    <source>
        <dbReference type="ARBA" id="ARBA00022840"/>
    </source>
</evidence>
<keyword evidence="4" id="KW-1003">Cell membrane</keyword>
<dbReference type="FunFam" id="3.80.10.10:FF:000215">
    <property type="entry name" value="Receptor-like protein kinase HSL1"/>
    <property type="match status" value="1"/>
</dbReference>
<keyword evidence="17" id="KW-0675">Receptor</keyword>
<evidence type="ECO:0000256" key="8">
    <source>
        <dbReference type="ARBA" id="ARBA00022679"/>
    </source>
</evidence>
<name>A0AB40CDQ1_DIOCR</name>
<keyword evidence="9 22" id="KW-0812">Transmembrane</keyword>
<evidence type="ECO:0000256" key="17">
    <source>
        <dbReference type="ARBA" id="ARBA00023170"/>
    </source>
</evidence>
<dbReference type="InterPro" id="IPR011009">
    <property type="entry name" value="Kinase-like_dom_sf"/>
</dbReference>
<dbReference type="InterPro" id="IPR008271">
    <property type="entry name" value="Ser/Thr_kinase_AS"/>
</dbReference>
<dbReference type="FunFam" id="1.10.510.10:FF:000417">
    <property type="entry name" value="Leucine-rich repeat receptor-like protein kinase"/>
    <property type="match status" value="1"/>
</dbReference>
<dbReference type="Pfam" id="PF13855">
    <property type="entry name" value="LRR_8"/>
    <property type="match status" value="3"/>
</dbReference>
<comment type="catalytic activity">
    <reaction evidence="20">
        <text>L-seryl-[protein] + ATP = O-phospho-L-seryl-[protein] + ADP + H(+)</text>
        <dbReference type="Rhea" id="RHEA:17989"/>
        <dbReference type="Rhea" id="RHEA-COMP:9863"/>
        <dbReference type="Rhea" id="RHEA-COMP:11604"/>
        <dbReference type="ChEBI" id="CHEBI:15378"/>
        <dbReference type="ChEBI" id="CHEBI:29999"/>
        <dbReference type="ChEBI" id="CHEBI:30616"/>
        <dbReference type="ChEBI" id="CHEBI:83421"/>
        <dbReference type="ChEBI" id="CHEBI:456216"/>
        <dbReference type="EC" id="2.7.11.1"/>
    </reaction>
</comment>
<gene>
    <name evidence="26" type="primary">LOC120274766</name>
</gene>
<sequence length="985" mass="108256">MASILLLTVLPLVLLLLTCVPAQRDGDSDDGDILLDAKSRLGDPAGKLSDWNRLSNPCNWTGITCHTANHSILSIDLTNYGISGRFPTEFCRVSSLETLKLGWNYINGTVSSSDLAPCHRLRKLDLSSNSLVGTLPEFEPEFMFLIELDLSQNNFSGPIPPSFGRLPVLRVLNLYSNLISGTIPGFIAGLTELTELRLALNQFDRGPIPLGIGNLTNLEYIWLAYTNLTGVIPASVGNLLRLKHLDLSNNAIDGPIPESIGRLRSVEQIELYANRISGDLPESLGNLTSLRQFDASENALTGELPETFAGLHLEFIGLNDNFFRGEIPAVMAMNPNLVDLKIFNNSFSGEIPQYLGRYSDLEEIDVSKNLFSGGIPPDLCMRGSLQRLVAFRNRFTGEIPASLGDCDSLYYVRIQENELSGVVPDRFWGLSKMYHLELSNNGFQGPMSSSISTASNLTKLLISGNNFSGEIPPEICQLKELTMLDAGMNRFSGSIPACIGRLSKLEQIDLQGNILSGQIPVGSWKDLTELNLSMNDLSGEIPSQFGELPVLTYLDLSSNHLTGEIPAELANLNLNIFNLSGNDLTGPIPMAFASPVYLPSLAGNPNLCSSSGTTDLVLFPKCPLVTAKGKIHSRAALYTFVVLIVGLVLLAGLFWFRRARSTRTGKFKRGPSWKSTSFQRVGFDEAEIHDCLTDENLIGSGGSGRVYRVMLKTGQTVAVKRLWTCPRGPEPEREFQAEVETLGRVRHGNIVKLLFCCSAEGFKVLVYEYMANGSLREALHGDKANPPLDWDRRVGIAVGAAQGLAYLHHDCVPAIVHRDVKPSNILLDSEFRAHVGDFGLARVLPKEAGDCVTTHVAGSCGYIAPEYAYTLKINEKSDVYSFGVVLLELVTGRKAIDPLFGENKDIVKWVREEVAGKELDLKLVIDPRLQQMSACEYEEMVRVLRVGILCTSYLPINRPSMRLVVDLLRGHRDVSFFLPDGQKQY</sequence>
<evidence type="ECO:0000256" key="10">
    <source>
        <dbReference type="ARBA" id="ARBA00022729"/>
    </source>
</evidence>
<keyword evidence="11" id="KW-0677">Repeat</keyword>
<dbReference type="Pfam" id="PF00069">
    <property type="entry name" value="Pkinase"/>
    <property type="match status" value="1"/>
</dbReference>
<keyword evidence="16 22" id="KW-0472">Membrane</keyword>
<keyword evidence="18" id="KW-0325">Glycoprotein</keyword>
<evidence type="ECO:0000259" key="24">
    <source>
        <dbReference type="PROSITE" id="PS50011"/>
    </source>
</evidence>
<evidence type="ECO:0000256" key="1">
    <source>
        <dbReference type="ARBA" id="ARBA00004162"/>
    </source>
</evidence>
<organism evidence="25 26">
    <name type="scientific">Dioscorea cayennensis subsp. rotundata</name>
    <name type="common">White Guinea yam</name>
    <name type="synonym">Dioscorea rotundata</name>
    <dbReference type="NCBI Taxonomy" id="55577"/>
    <lineage>
        <taxon>Eukaryota</taxon>
        <taxon>Viridiplantae</taxon>
        <taxon>Streptophyta</taxon>
        <taxon>Embryophyta</taxon>
        <taxon>Tracheophyta</taxon>
        <taxon>Spermatophyta</taxon>
        <taxon>Magnoliopsida</taxon>
        <taxon>Liliopsida</taxon>
        <taxon>Dioscoreales</taxon>
        <taxon>Dioscoreaceae</taxon>
        <taxon>Dioscorea</taxon>
    </lineage>
</organism>
<evidence type="ECO:0000256" key="23">
    <source>
        <dbReference type="SAM" id="SignalP"/>
    </source>
</evidence>